<accession>A0A6I1GNG5</accession>
<feature type="transmembrane region" description="Helical" evidence="4">
    <location>
        <begin position="102"/>
        <end position="122"/>
    </location>
</feature>
<organism evidence="7 8">
    <name type="scientific">Bifidobacterium leontopitheci</name>
    <dbReference type="NCBI Taxonomy" id="2650774"/>
    <lineage>
        <taxon>Bacteria</taxon>
        <taxon>Bacillati</taxon>
        <taxon>Actinomycetota</taxon>
        <taxon>Actinomycetes</taxon>
        <taxon>Bifidobacteriales</taxon>
        <taxon>Bifidobacteriaceae</taxon>
        <taxon>Bifidobacterium</taxon>
    </lineage>
</organism>
<evidence type="ECO:0000256" key="4">
    <source>
        <dbReference type="SAM" id="Phobius"/>
    </source>
</evidence>
<protein>
    <submittedName>
        <fullName evidence="7">Two-component system sensor histidine kinase</fullName>
    </submittedName>
</protein>
<dbReference type="Gene3D" id="3.30.565.10">
    <property type="entry name" value="Histidine kinase-like ATPase, C-terminal domain"/>
    <property type="match status" value="1"/>
</dbReference>
<name>A0A6I1GNG5_9BIFI</name>
<dbReference type="InterPro" id="IPR011712">
    <property type="entry name" value="Sig_transdc_His_kin_sub3_dim/P"/>
</dbReference>
<gene>
    <name evidence="7" type="ORF">F7D09_0485</name>
</gene>
<comment type="caution">
    <text evidence="7">The sequence shown here is derived from an EMBL/GenBank/DDBJ whole genome shotgun (WGS) entry which is preliminary data.</text>
</comment>
<evidence type="ECO:0000256" key="5">
    <source>
        <dbReference type="SAM" id="SignalP"/>
    </source>
</evidence>
<dbReference type="GO" id="GO:0046983">
    <property type="term" value="F:protein dimerization activity"/>
    <property type="evidence" value="ECO:0007669"/>
    <property type="project" value="InterPro"/>
</dbReference>
<dbReference type="AlphaFoldDB" id="A0A6I1GNG5"/>
<sequence>MRTMVRKGALLVLCLALASLPHATMYGMPAVAMLLAVTASGLTEWLSASRLAALPTVMFMLLAMFVPDCRAYLPLVACDAGTPTVWRNGGRAIASSSRIERALLLAAQWLWVPPLVPLMVGACYGGEVAPVALVVAATYIGFLWGADSRDAMASRRKARVLADRLRESSRSTRLRMADVDEDRAQSVRMATLAERSRIARDIHDNVGHLLTRAIMQAQAGLAVAAATGDDTAARGFRTVGATLDDAMTMVRRSVHDMEDDSTDFIAQIDDAAHSLRSASGSARGIDVRLENTIDAAPAPVARCLATVIRESLANVAHHSRAREARVILRDFPEFWQLVVCDPGPAEAVQDDGDDGGVGAPPRGMGIADIESRVRTLDGTAHCGPYDGGWRVFVSIPKARWAATGDETVNGTISKHTASKPRYVHES</sequence>
<keyword evidence="2 7" id="KW-0418">Kinase</keyword>
<keyword evidence="3" id="KW-0902">Two-component regulatory system</keyword>
<dbReference type="Proteomes" id="UP000441772">
    <property type="component" value="Unassembled WGS sequence"/>
</dbReference>
<keyword evidence="4" id="KW-0472">Membrane</keyword>
<dbReference type="Pfam" id="PF07730">
    <property type="entry name" value="HisKA_3"/>
    <property type="match status" value="1"/>
</dbReference>
<proteinExistence type="predicted"/>
<feature type="signal peptide" evidence="5">
    <location>
        <begin position="1"/>
        <end position="23"/>
    </location>
</feature>
<reference evidence="7 8" key="1">
    <citation type="submission" date="2019-09" db="EMBL/GenBank/DDBJ databases">
        <title>Characterization of the phylogenetic diversity of two novel species belonging to the genus Bifidobacterium: Bifidobacterium cebidarum sp. nov. and Bifidobacterium leontopitheci sp. nov.</title>
        <authorList>
            <person name="Lugli G.A."/>
            <person name="Duranti S."/>
            <person name="Milani C."/>
            <person name="Turroni F."/>
            <person name="Ventura M."/>
        </authorList>
    </citation>
    <scope>NUCLEOTIDE SEQUENCE [LARGE SCALE GENOMIC DNA]</scope>
    <source>
        <strain evidence="7 8">LMG 31471</strain>
    </source>
</reference>
<dbReference type="GO" id="GO:0016020">
    <property type="term" value="C:membrane"/>
    <property type="evidence" value="ECO:0007669"/>
    <property type="project" value="InterPro"/>
</dbReference>
<feature type="transmembrane region" description="Helical" evidence="4">
    <location>
        <begin position="128"/>
        <end position="146"/>
    </location>
</feature>
<feature type="domain" description="Signal transduction histidine kinase subgroup 3 dimerisation and phosphoacceptor" evidence="6">
    <location>
        <begin position="194"/>
        <end position="259"/>
    </location>
</feature>
<evidence type="ECO:0000256" key="1">
    <source>
        <dbReference type="ARBA" id="ARBA00022679"/>
    </source>
</evidence>
<dbReference type="InterPro" id="IPR050482">
    <property type="entry name" value="Sensor_HK_TwoCompSys"/>
</dbReference>
<dbReference type="Gene3D" id="1.20.5.1930">
    <property type="match status" value="1"/>
</dbReference>
<dbReference type="PANTHER" id="PTHR24421">
    <property type="entry name" value="NITRATE/NITRITE SENSOR PROTEIN NARX-RELATED"/>
    <property type="match status" value="1"/>
</dbReference>
<dbReference type="GO" id="GO:0000155">
    <property type="term" value="F:phosphorelay sensor kinase activity"/>
    <property type="evidence" value="ECO:0007669"/>
    <property type="project" value="InterPro"/>
</dbReference>
<keyword evidence="4" id="KW-0812">Transmembrane</keyword>
<dbReference type="RefSeq" id="WP_152233929.1">
    <property type="nucleotide sequence ID" value="NZ_JBHSKZ010000029.1"/>
</dbReference>
<evidence type="ECO:0000313" key="7">
    <source>
        <dbReference type="EMBL" id="KAB7790939.1"/>
    </source>
</evidence>
<evidence type="ECO:0000313" key="8">
    <source>
        <dbReference type="Proteomes" id="UP000441772"/>
    </source>
</evidence>
<dbReference type="SUPFAM" id="SSF55874">
    <property type="entry name" value="ATPase domain of HSP90 chaperone/DNA topoisomerase II/histidine kinase"/>
    <property type="match status" value="1"/>
</dbReference>
<keyword evidence="4" id="KW-1133">Transmembrane helix</keyword>
<evidence type="ECO:0000259" key="6">
    <source>
        <dbReference type="Pfam" id="PF07730"/>
    </source>
</evidence>
<evidence type="ECO:0000256" key="2">
    <source>
        <dbReference type="ARBA" id="ARBA00022777"/>
    </source>
</evidence>
<keyword evidence="8" id="KW-1185">Reference proteome</keyword>
<dbReference type="EMBL" id="WBVT01000005">
    <property type="protein sequence ID" value="KAB7790939.1"/>
    <property type="molecule type" value="Genomic_DNA"/>
</dbReference>
<evidence type="ECO:0000256" key="3">
    <source>
        <dbReference type="ARBA" id="ARBA00023012"/>
    </source>
</evidence>
<dbReference type="InterPro" id="IPR036890">
    <property type="entry name" value="HATPase_C_sf"/>
</dbReference>
<feature type="transmembrane region" description="Helical" evidence="4">
    <location>
        <begin position="46"/>
        <end position="66"/>
    </location>
</feature>
<keyword evidence="5" id="KW-0732">Signal</keyword>
<feature type="chain" id="PRO_5038970578" evidence="5">
    <location>
        <begin position="24"/>
        <end position="426"/>
    </location>
</feature>
<keyword evidence="1" id="KW-0808">Transferase</keyword>